<gene>
    <name evidence="3" type="ORF">HMPREF0682_1347</name>
</gene>
<evidence type="ECO:0000313" key="4">
    <source>
        <dbReference type="Proteomes" id="UP000017052"/>
    </source>
</evidence>
<dbReference type="AlphaFoldDB" id="U2RSJ7"/>
<name>U2RSJ7_9ACTN</name>
<feature type="compositionally biased region" description="Low complexity" evidence="1">
    <location>
        <begin position="306"/>
        <end position="320"/>
    </location>
</feature>
<feature type="region of interest" description="Disordered" evidence="1">
    <location>
        <begin position="182"/>
        <end position="360"/>
    </location>
</feature>
<feature type="compositionally biased region" description="Low complexity" evidence="1">
    <location>
        <begin position="192"/>
        <end position="204"/>
    </location>
</feature>
<protein>
    <submittedName>
        <fullName evidence="3">Uncharacterized protein</fullName>
    </submittedName>
</protein>
<feature type="transmembrane region" description="Helical" evidence="2">
    <location>
        <begin position="128"/>
        <end position="150"/>
    </location>
</feature>
<feature type="compositionally biased region" description="Low complexity" evidence="1">
    <location>
        <begin position="261"/>
        <end position="283"/>
    </location>
</feature>
<sequence>MYQRRSCTSRRHARQRTAIHSPARRGAGQSGPDSDGDPPAGPARGPGVVETDSSDLSTGHPEAHNERARTPRAPSCPLPATRRTRGAGIPRPPSADGTSPTPGMSANGMEVREVNQMSDASRSRRRGLVLRFVLIALMVLAVNILIQLFIGASLGVVENACWLVSAALLGWAGSFGHDRLSGEWPGAGQDTPAAARALPSEPSESAPPPPESAEPVRGRPGPVDPAPVGPAPSTEPAMPRPGPVDEASSQPTPIDPVRVNPTFTGPAPTGPARAGSTPAAAPAPATPAPPIDPVRVNPTFTGPASTGPARAGSTPAAAPAPATPVPPAAAATGQTRPMGPAPAAPGDRRWRRTSGRWFRR</sequence>
<feature type="region of interest" description="Disordered" evidence="1">
    <location>
        <begin position="1"/>
        <end position="107"/>
    </location>
</feature>
<keyword evidence="2" id="KW-0812">Transmembrane</keyword>
<keyword evidence="4" id="KW-1185">Reference proteome</keyword>
<organism evidence="3 4">
    <name type="scientific">Propionibacterium acidifaciens F0233</name>
    <dbReference type="NCBI Taxonomy" id="553198"/>
    <lineage>
        <taxon>Bacteria</taxon>
        <taxon>Bacillati</taxon>
        <taxon>Actinomycetota</taxon>
        <taxon>Actinomycetes</taxon>
        <taxon>Propionibacteriales</taxon>
        <taxon>Propionibacteriaceae</taxon>
        <taxon>Propionibacterium</taxon>
    </lineage>
</organism>
<evidence type="ECO:0000313" key="3">
    <source>
        <dbReference type="EMBL" id="ERK53657.1"/>
    </source>
</evidence>
<dbReference type="EMBL" id="ACVN02000232">
    <property type="protein sequence ID" value="ERK53657.1"/>
    <property type="molecule type" value="Genomic_DNA"/>
</dbReference>
<feature type="compositionally biased region" description="Basic residues" evidence="1">
    <location>
        <begin position="7"/>
        <end position="17"/>
    </location>
</feature>
<dbReference type="Proteomes" id="UP000017052">
    <property type="component" value="Unassembled WGS sequence"/>
</dbReference>
<keyword evidence="2" id="KW-0472">Membrane</keyword>
<feature type="compositionally biased region" description="Basic residues" evidence="1">
    <location>
        <begin position="349"/>
        <end position="360"/>
    </location>
</feature>
<comment type="caution">
    <text evidence="3">The sequence shown here is derived from an EMBL/GenBank/DDBJ whole genome shotgun (WGS) entry which is preliminary data.</text>
</comment>
<accession>U2RSJ7</accession>
<keyword evidence="2" id="KW-1133">Transmembrane helix</keyword>
<reference evidence="3" key="1">
    <citation type="submission" date="2013-08" db="EMBL/GenBank/DDBJ databases">
        <authorList>
            <person name="Durkin A.S."/>
            <person name="Haft D.R."/>
            <person name="McCorrison J."/>
            <person name="Torralba M."/>
            <person name="Gillis M."/>
            <person name="Haft D.H."/>
            <person name="Methe B."/>
            <person name="Sutton G."/>
            <person name="Nelson K.E."/>
        </authorList>
    </citation>
    <scope>NUCLEOTIDE SEQUENCE [LARGE SCALE GENOMIC DNA]</scope>
    <source>
        <strain evidence="3">F0233</strain>
    </source>
</reference>
<evidence type="ECO:0000256" key="2">
    <source>
        <dbReference type="SAM" id="Phobius"/>
    </source>
</evidence>
<evidence type="ECO:0000256" key="1">
    <source>
        <dbReference type="SAM" id="MobiDB-lite"/>
    </source>
</evidence>
<proteinExistence type="predicted"/>